<evidence type="ECO:0000313" key="3">
    <source>
        <dbReference type="EMBL" id="KHN01747.1"/>
    </source>
</evidence>
<dbReference type="Pfam" id="PF00191">
    <property type="entry name" value="Annexin"/>
    <property type="match status" value="2"/>
</dbReference>
<gene>
    <name evidence="3" type="ORF">glysoja_047934</name>
</gene>
<dbReference type="GO" id="GO:0009409">
    <property type="term" value="P:response to cold"/>
    <property type="evidence" value="ECO:0007669"/>
    <property type="project" value="TreeGrafter"/>
</dbReference>
<dbReference type="GO" id="GO:0005737">
    <property type="term" value="C:cytoplasm"/>
    <property type="evidence" value="ECO:0007669"/>
    <property type="project" value="TreeGrafter"/>
</dbReference>
<keyword evidence="2" id="KW-0041">Annexin</keyword>
<dbReference type="PANTHER" id="PTHR10502:SF191">
    <property type="entry name" value="ANNEXIN"/>
    <property type="match status" value="1"/>
</dbReference>
<dbReference type="Gene3D" id="1.10.220.10">
    <property type="entry name" value="Annexin"/>
    <property type="match status" value="2"/>
</dbReference>
<dbReference type="AlphaFoldDB" id="A0A0B2P267"/>
<dbReference type="GO" id="GO:0009408">
    <property type="term" value="P:response to heat"/>
    <property type="evidence" value="ECO:0007669"/>
    <property type="project" value="TreeGrafter"/>
</dbReference>
<proteinExistence type="predicted"/>
<name>A0A0B2P267_GLYSO</name>
<dbReference type="GO" id="GO:0009414">
    <property type="term" value="P:response to water deprivation"/>
    <property type="evidence" value="ECO:0007669"/>
    <property type="project" value="TreeGrafter"/>
</dbReference>
<reference evidence="3" key="1">
    <citation type="submission" date="2014-07" db="EMBL/GenBank/DDBJ databases">
        <title>Identification of a novel salt tolerance gene in wild soybean by whole-genome sequencing.</title>
        <authorList>
            <person name="Lam H.-M."/>
            <person name="Qi X."/>
            <person name="Li M.-W."/>
            <person name="Liu X."/>
            <person name="Xie M."/>
            <person name="Ni M."/>
            <person name="Xu X."/>
        </authorList>
    </citation>
    <scope>NUCLEOTIDE SEQUENCE [LARGE SCALE GENOMIC DNA]</scope>
    <source>
        <tissue evidence="3">Root</tissue>
    </source>
</reference>
<dbReference type="SUPFAM" id="SSF47874">
    <property type="entry name" value="Annexin"/>
    <property type="match status" value="1"/>
</dbReference>
<evidence type="ECO:0000256" key="1">
    <source>
        <dbReference type="ARBA" id="ARBA00022737"/>
    </source>
</evidence>
<keyword evidence="1" id="KW-0677">Repeat</keyword>
<dbReference type="InterPro" id="IPR001464">
    <property type="entry name" value="Annexin"/>
</dbReference>
<dbReference type="EMBL" id="KN670867">
    <property type="protein sequence ID" value="KHN01747.1"/>
    <property type="molecule type" value="Genomic_DNA"/>
</dbReference>
<organism evidence="3">
    <name type="scientific">Glycine soja</name>
    <name type="common">Wild soybean</name>
    <dbReference type="NCBI Taxonomy" id="3848"/>
    <lineage>
        <taxon>Eukaryota</taxon>
        <taxon>Viridiplantae</taxon>
        <taxon>Streptophyta</taxon>
        <taxon>Embryophyta</taxon>
        <taxon>Tracheophyta</taxon>
        <taxon>Spermatophyta</taxon>
        <taxon>Magnoliopsida</taxon>
        <taxon>eudicotyledons</taxon>
        <taxon>Gunneridae</taxon>
        <taxon>Pentapetalae</taxon>
        <taxon>rosids</taxon>
        <taxon>fabids</taxon>
        <taxon>Fabales</taxon>
        <taxon>Fabaceae</taxon>
        <taxon>Papilionoideae</taxon>
        <taxon>50 kb inversion clade</taxon>
        <taxon>NPAAA clade</taxon>
        <taxon>indigoferoid/millettioid clade</taxon>
        <taxon>Phaseoleae</taxon>
        <taxon>Glycine</taxon>
        <taxon>Glycine subgen. Soja</taxon>
    </lineage>
</organism>
<sequence length="165" mass="18768">MTTLSVPPVIPSPREDAIKLHKAFKGLGCDTSKVIKILAHRNAEQRSLIQQEFETNYSELLSKRLSKELRGHVKKAVLLWLHDPATRDAKVVRKALTISVVDNQAITEIICSRTPSQLRRLKEVYLSTYHSYLEQDIESKTSGDHKKYDSCIQVQAFIRVKASLL</sequence>
<dbReference type="InterPro" id="IPR037104">
    <property type="entry name" value="Annexin_sf"/>
</dbReference>
<evidence type="ECO:0000256" key="2">
    <source>
        <dbReference type="ARBA" id="ARBA00023216"/>
    </source>
</evidence>
<dbReference type="FunFam" id="1.10.220.10:FF:000008">
    <property type="entry name" value="Annexin"/>
    <property type="match status" value="1"/>
</dbReference>
<dbReference type="GO" id="GO:0005886">
    <property type="term" value="C:plasma membrane"/>
    <property type="evidence" value="ECO:0007669"/>
    <property type="project" value="TreeGrafter"/>
</dbReference>
<dbReference type="PRINTS" id="PR00196">
    <property type="entry name" value="ANNEXIN"/>
</dbReference>
<dbReference type="GO" id="GO:0001786">
    <property type="term" value="F:phosphatidylserine binding"/>
    <property type="evidence" value="ECO:0007669"/>
    <property type="project" value="TreeGrafter"/>
</dbReference>
<dbReference type="InterPro" id="IPR018502">
    <property type="entry name" value="Annexin_repeat"/>
</dbReference>
<dbReference type="GO" id="GO:0009651">
    <property type="term" value="P:response to salt stress"/>
    <property type="evidence" value="ECO:0007669"/>
    <property type="project" value="TreeGrafter"/>
</dbReference>
<dbReference type="GO" id="GO:0005544">
    <property type="term" value="F:calcium-dependent phospholipid binding"/>
    <property type="evidence" value="ECO:0007669"/>
    <property type="project" value="InterPro"/>
</dbReference>
<dbReference type="PROSITE" id="PS51897">
    <property type="entry name" value="ANNEXIN_2"/>
    <property type="match status" value="2"/>
</dbReference>
<dbReference type="Proteomes" id="UP000053555">
    <property type="component" value="Unassembled WGS sequence"/>
</dbReference>
<dbReference type="SMART" id="SM00335">
    <property type="entry name" value="ANX"/>
    <property type="match status" value="2"/>
</dbReference>
<dbReference type="GO" id="GO:0005509">
    <property type="term" value="F:calcium ion binding"/>
    <property type="evidence" value="ECO:0007669"/>
    <property type="project" value="InterPro"/>
</dbReference>
<protein>
    <submittedName>
        <fullName evidence="3">Annexin D5</fullName>
    </submittedName>
</protein>
<dbReference type="PANTHER" id="PTHR10502">
    <property type="entry name" value="ANNEXIN"/>
    <property type="match status" value="1"/>
</dbReference>
<accession>A0A0B2P267</accession>